<evidence type="ECO:0000313" key="1">
    <source>
        <dbReference type="EMBL" id="UOE39719.1"/>
    </source>
</evidence>
<evidence type="ECO:0000313" key="2">
    <source>
        <dbReference type="Proteomes" id="UP000831068"/>
    </source>
</evidence>
<proteinExistence type="predicted"/>
<dbReference type="EMBL" id="CP094531">
    <property type="protein sequence ID" value="UOE39719.1"/>
    <property type="molecule type" value="Genomic_DNA"/>
</dbReference>
<gene>
    <name evidence="1" type="ORF">MTP08_14605</name>
</gene>
<keyword evidence="1" id="KW-0614">Plasmid</keyword>
<dbReference type="RefSeq" id="WP_243577856.1">
    <property type="nucleotide sequence ID" value="NZ_CP094531.1"/>
</dbReference>
<protein>
    <submittedName>
        <fullName evidence="1">Uncharacterized protein</fullName>
    </submittedName>
</protein>
<geneLocation type="plasmid" evidence="1 2">
    <name>unnamed2</name>
</geneLocation>
<accession>A0ABY4BLT5</accession>
<dbReference type="Proteomes" id="UP000831068">
    <property type="component" value="Plasmid unnamed2"/>
</dbReference>
<organism evidence="1 2">
    <name type="scientific">Chryseobacterium oryzae</name>
    <dbReference type="NCBI Taxonomy" id="2929799"/>
    <lineage>
        <taxon>Bacteria</taxon>
        <taxon>Pseudomonadati</taxon>
        <taxon>Bacteroidota</taxon>
        <taxon>Flavobacteriia</taxon>
        <taxon>Flavobacteriales</taxon>
        <taxon>Weeksellaceae</taxon>
        <taxon>Chryseobacterium group</taxon>
        <taxon>Chryseobacterium</taxon>
    </lineage>
</organism>
<sequence>MSPKKTFIKDLANHLANTGTVMSGPELANHLNRNNIKTDSGNTYAGTQGTYSLVKATYNELMKNGDSINADKVALAFVKEDGTYAYL</sequence>
<reference evidence="1 2" key="1">
    <citation type="submission" date="2022-03" db="EMBL/GenBank/DDBJ databases">
        <title>Chryseobacterium sp. isolated from the Andong Sikhe.</title>
        <authorList>
            <person name="Won M."/>
            <person name="Kim S.-J."/>
            <person name="Kwon S.-W."/>
        </authorList>
    </citation>
    <scope>NUCLEOTIDE SEQUENCE [LARGE SCALE GENOMIC DNA]</scope>
    <source>
        <strain evidence="1 2">ADR-1</strain>
        <plasmid evidence="1 2">unnamed2</plasmid>
    </source>
</reference>
<name>A0ABY4BLT5_9FLAO</name>
<keyword evidence="2" id="KW-1185">Reference proteome</keyword>